<dbReference type="eggNOG" id="KOG4658">
    <property type="taxonomic scope" value="Eukaryota"/>
</dbReference>
<evidence type="ECO:0000259" key="8">
    <source>
        <dbReference type="Pfam" id="PF00931"/>
    </source>
</evidence>
<dbReference type="STRING" id="77586.A0A0D9W3V3"/>
<dbReference type="AlphaFoldDB" id="A0A0D9W3V3"/>
<evidence type="ECO:0000259" key="9">
    <source>
        <dbReference type="Pfam" id="PF18052"/>
    </source>
</evidence>
<dbReference type="SUPFAM" id="SSF52540">
    <property type="entry name" value="P-loop containing nucleoside triphosphate hydrolases"/>
    <property type="match status" value="1"/>
</dbReference>
<dbReference type="InterPro" id="IPR002182">
    <property type="entry name" value="NB-ARC"/>
</dbReference>
<proteinExistence type="inferred from homology"/>
<reference evidence="13" key="2">
    <citation type="submission" date="2013-12" db="EMBL/GenBank/DDBJ databases">
        <authorList>
            <person name="Yu Y."/>
            <person name="Lee S."/>
            <person name="de Baynast K."/>
            <person name="Wissotski M."/>
            <person name="Liu L."/>
            <person name="Talag J."/>
            <person name="Goicoechea J."/>
            <person name="Angelova A."/>
            <person name="Jetty R."/>
            <person name="Kudrna D."/>
            <person name="Golser W."/>
            <person name="Rivera L."/>
            <person name="Zhang J."/>
            <person name="Wing R."/>
        </authorList>
    </citation>
    <scope>NUCLEOTIDE SEQUENCE</scope>
</reference>
<feature type="domain" description="Disease resistance protein winged helix" evidence="10">
    <location>
        <begin position="511"/>
        <end position="581"/>
    </location>
</feature>
<evidence type="ECO:0000256" key="7">
    <source>
        <dbReference type="SAM" id="MobiDB-lite"/>
    </source>
</evidence>
<dbReference type="PANTHER" id="PTHR23155:SF1062">
    <property type="entry name" value="OS11G0579400 PROTEIN"/>
    <property type="match status" value="1"/>
</dbReference>
<dbReference type="GO" id="GO:0043531">
    <property type="term" value="F:ADP binding"/>
    <property type="evidence" value="ECO:0007669"/>
    <property type="project" value="InterPro"/>
</dbReference>
<dbReference type="InterPro" id="IPR058922">
    <property type="entry name" value="WHD_DRP"/>
</dbReference>
<dbReference type="InterPro" id="IPR044974">
    <property type="entry name" value="Disease_R_plants"/>
</dbReference>
<dbReference type="Gene3D" id="1.10.10.10">
    <property type="entry name" value="Winged helix-like DNA-binding domain superfamily/Winged helix DNA-binding domain"/>
    <property type="match status" value="1"/>
</dbReference>
<dbReference type="Proteomes" id="UP000032180">
    <property type="component" value="Chromosome 4"/>
</dbReference>
<dbReference type="InterPro" id="IPR036388">
    <property type="entry name" value="WH-like_DNA-bd_sf"/>
</dbReference>
<evidence type="ECO:0000256" key="5">
    <source>
        <dbReference type="ARBA" id="ARBA00022821"/>
    </source>
</evidence>
<comment type="similarity">
    <text evidence="1">Belongs to the disease resistance NB-LRR family.</text>
</comment>
<evidence type="ECO:0000256" key="6">
    <source>
        <dbReference type="ARBA" id="ARBA00023054"/>
    </source>
</evidence>
<feature type="region of interest" description="Disordered" evidence="7">
    <location>
        <begin position="187"/>
        <end position="245"/>
    </location>
</feature>
<dbReference type="Pfam" id="PF18052">
    <property type="entry name" value="Rx_N"/>
    <property type="match status" value="1"/>
</dbReference>
<keyword evidence="6" id="KW-0175">Coiled coil</keyword>
<accession>A0A0D9W3V3</accession>
<dbReference type="SUPFAM" id="SSF52058">
    <property type="entry name" value="L domain-like"/>
    <property type="match status" value="1"/>
</dbReference>
<evidence type="ECO:0008006" key="14">
    <source>
        <dbReference type="Google" id="ProtNLM"/>
    </source>
</evidence>
<keyword evidence="2" id="KW-0433">Leucine-rich repeat</keyword>
<dbReference type="InterPro" id="IPR055414">
    <property type="entry name" value="LRR_R13L4/SHOC2-like"/>
</dbReference>
<reference evidence="12" key="3">
    <citation type="submission" date="2015-04" db="UniProtKB">
        <authorList>
            <consortium name="EnsemblPlants"/>
        </authorList>
    </citation>
    <scope>IDENTIFICATION</scope>
</reference>
<protein>
    <recommendedName>
        <fullName evidence="14">Rx N-terminal domain-containing protein</fullName>
    </recommendedName>
</protein>
<dbReference type="InterPro" id="IPR041118">
    <property type="entry name" value="Rx_N"/>
</dbReference>
<evidence type="ECO:0000259" key="11">
    <source>
        <dbReference type="Pfam" id="PF23598"/>
    </source>
</evidence>
<dbReference type="PANTHER" id="PTHR23155">
    <property type="entry name" value="DISEASE RESISTANCE PROTEIN RP"/>
    <property type="match status" value="1"/>
</dbReference>
<dbReference type="Gene3D" id="1.20.5.4130">
    <property type="match status" value="1"/>
</dbReference>
<feature type="domain" description="Disease resistance N-terminal" evidence="9">
    <location>
        <begin position="12"/>
        <end position="82"/>
    </location>
</feature>
<dbReference type="GO" id="GO:0098542">
    <property type="term" value="P:defense response to other organism"/>
    <property type="evidence" value="ECO:0007669"/>
    <property type="project" value="TreeGrafter"/>
</dbReference>
<evidence type="ECO:0000256" key="3">
    <source>
        <dbReference type="ARBA" id="ARBA00022737"/>
    </source>
</evidence>
<dbReference type="HOGENOM" id="CLU_000837_7_1_1"/>
<feature type="domain" description="NB-ARC" evidence="8">
    <location>
        <begin position="311"/>
        <end position="398"/>
    </location>
</feature>
<dbReference type="Gene3D" id="3.40.50.300">
    <property type="entry name" value="P-loop containing nucleotide triphosphate hydrolases"/>
    <property type="match status" value="1"/>
</dbReference>
<evidence type="ECO:0000256" key="2">
    <source>
        <dbReference type="ARBA" id="ARBA00022614"/>
    </source>
</evidence>
<dbReference type="Pfam" id="PF23598">
    <property type="entry name" value="LRR_14"/>
    <property type="match status" value="1"/>
</dbReference>
<dbReference type="InterPro" id="IPR027417">
    <property type="entry name" value="P-loop_NTPase"/>
</dbReference>
<reference evidence="12 13" key="1">
    <citation type="submission" date="2012-08" db="EMBL/GenBank/DDBJ databases">
        <title>Oryza genome evolution.</title>
        <authorList>
            <person name="Wing R.A."/>
        </authorList>
    </citation>
    <scope>NUCLEOTIDE SEQUENCE</scope>
</reference>
<evidence type="ECO:0000259" key="10">
    <source>
        <dbReference type="Pfam" id="PF23559"/>
    </source>
</evidence>
<evidence type="ECO:0000256" key="1">
    <source>
        <dbReference type="ARBA" id="ARBA00008894"/>
    </source>
</evidence>
<keyword evidence="5" id="KW-0611">Plant defense</keyword>
<dbReference type="Pfam" id="PF00931">
    <property type="entry name" value="NB-ARC"/>
    <property type="match status" value="1"/>
</dbReference>
<feature type="compositionally biased region" description="Polar residues" evidence="7">
    <location>
        <begin position="222"/>
        <end position="233"/>
    </location>
</feature>
<sequence>MADMILGSAQGAVGSVLGRLTSTLTEEAQLLGGVRGDVQFIKDTMESMNGFLLDMAEVNDSDNDNGDTNDHRYLAWVKQVAEIRELKARAREVGERRQRYGVEAPPRSEVRNVIWRAAENEYDLDQVDLYDAERRAMVDSEPDMLFESYSLIKWIQDQEAARKRMHDTVPEFPPPPLVVAIKETENLEKEEDQGHTQQATSPQDPPVLGGTTREETEDSEKQGQQWQKQATEGNKTEDHSSSVVQMLKQQEHELVGKLMTRKAREDEASDVKNLTNIVVLVDNGNEYEGEAYQFAKKAFEDPWFPSSLDVDIMVWIQVGGEYPQGPSCLLRNILAKIADPAESTDEWNDDQLVGKLQLHLKGKAFLIVLGDVTDTSLWNAIKPAFQGVTTRSHQVAYSTFHNIQTTYSLISQRRTFLQEFYSGIVSYLLHETNYPEDVLQNILKNLALQTDYCRLFFHALYANPNQTRENFQSLLNSLDSNSSSKNKKHLLILAYYGLSSIFKNCLLYLTIFPEHTTFRRTRLIRRWLDEGMITKRGRLSPLDESNHCLNALVAHRFVMPIETSVTGKIKSFEMDELTHRLLTKIANNENFFKTNLPADFAYRIPIQSPFHKQQITCQLHATGSKACWSSCNSFQRSHRTELDGSISGTKFLGSCPMSIFLEVLNLEGCQGLGNRHLKHICNHVSHLKYLGLRNTDITELPKQLDTLRYLETLDIRQTKVRAFAKKSVMLPKLKLLLAGQNNDYQIQNNTESEALFAAVQMPKSIGTMTELQVISRVAVMKSASELIKISNLLQLRKLGVLLQNPEGRAFMHLYHAIGQLSRTLRTLPIQIVSNNDSADKDMVIKDRLPIPPKYLQKLEISGLPHKLPLWVKDLRELTKITLHKTLLGANDIEILGKLASLCYLRLWQESCIEETLTFSKDVFQCLKFLVLQCSDIKNISFADEAAPKLKKVVWSSRPQYHSLSGIEHLQSLEELKLSGNFDLERVKLAICRKHEQSHLESKQK</sequence>
<dbReference type="InterPro" id="IPR038005">
    <property type="entry name" value="RX-like_CC"/>
</dbReference>
<dbReference type="Gene3D" id="3.80.10.10">
    <property type="entry name" value="Ribonuclease Inhibitor"/>
    <property type="match status" value="1"/>
</dbReference>
<evidence type="ECO:0000313" key="12">
    <source>
        <dbReference type="EnsemblPlants" id="LPERR04G06180.1"/>
    </source>
</evidence>
<dbReference type="CDD" id="cd14798">
    <property type="entry name" value="RX-CC_like"/>
    <property type="match status" value="1"/>
</dbReference>
<feature type="domain" description="Disease resistance R13L4/SHOC-2-like LRR" evidence="11">
    <location>
        <begin position="660"/>
        <end position="978"/>
    </location>
</feature>
<keyword evidence="4" id="KW-0547">Nucleotide-binding</keyword>
<keyword evidence="13" id="KW-1185">Reference proteome</keyword>
<evidence type="ECO:0000313" key="13">
    <source>
        <dbReference type="Proteomes" id="UP000032180"/>
    </source>
</evidence>
<dbReference type="InterPro" id="IPR032675">
    <property type="entry name" value="LRR_dom_sf"/>
</dbReference>
<dbReference type="Pfam" id="PF23559">
    <property type="entry name" value="WHD_DRP"/>
    <property type="match status" value="1"/>
</dbReference>
<name>A0A0D9W3V3_9ORYZ</name>
<keyword evidence="3" id="KW-0677">Repeat</keyword>
<evidence type="ECO:0000256" key="4">
    <source>
        <dbReference type="ARBA" id="ARBA00022741"/>
    </source>
</evidence>
<organism evidence="12 13">
    <name type="scientific">Leersia perrieri</name>
    <dbReference type="NCBI Taxonomy" id="77586"/>
    <lineage>
        <taxon>Eukaryota</taxon>
        <taxon>Viridiplantae</taxon>
        <taxon>Streptophyta</taxon>
        <taxon>Embryophyta</taxon>
        <taxon>Tracheophyta</taxon>
        <taxon>Spermatophyta</taxon>
        <taxon>Magnoliopsida</taxon>
        <taxon>Liliopsida</taxon>
        <taxon>Poales</taxon>
        <taxon>Poaceae</taxon>
        <taxon>BOP clade</taxon>
        <taxon>Oryzoideae</taxon>
        <taxon>Oryzeae</taxon>
        <taxon>Oryzinae</taxon>
        <taxon>Leersia</taxon>
    </lineage>
</organism>
<dbReference type="EnsemblPlants" id="LPERR04G06180.1">
    <property type="protein sequence ID" value="LPERR04G06180.1"/>
    <property type="gene ID" value="LPERR04G06180"/>
</dbReference>
<dbReference type="Gramene" id="LPERR04G06180.1">
    <property type="protein sequence ID" value="LPERR04G06180.1"/>
    <property type="gene ID" value="LPERR04G06180"/>
</dbReference>